<evidence type="ECO:0000313" key="3">
    <source>
        <dbReference type="Proteomes" id="UP000193922"/>
    </source>
</evidence>
<dbReference type="Proteomes" id="UP000193922">
    <property type="component" value="Unassembled WGS sequence"/>
</dbReference>
<evidence type="ECO:0000256" key="1">
    <source>
        <dbReference type="SAM" id="MobiDB-lite"/>
    </source>
</evidence>
<evidence type="ECO:0000313" key="2">
    <source>
        <dbReference type="EMBL" id="ORX73010.1"/>
    </source>
</evidence>
<dbReference type="AlphaFoldDB" id="A0A1Y1WHG9"/>
<organism evidence="2 3">
    <name type="scientific">Linderina pennispora</name>
    <dbReference type="NCBI Taxonomy" id="61395"/>
    <lineage>
        <taxon>Eukaryota</taxon>
        <taxon>Fungi</taxon>
        <taxon>Fungi incertae sedis</taxon>
        <taxon>Zoopagomycota</taxon>
        <taxon>Kickxellomycotina</taxon>
        <taxon>Kickxellomycetes</taxon>
        <taxon>Kickxellales</taxon>
        <taxon>Kickxellaceae</taxon>
        <taxon>Linderina</taxon>
    </lineage>
</organism>
<comment type="caution">
    <text evidence="2">The sequence shown here is derived from an EMBL/GenBank/DDBJ whole genome shotgun (WGS) entry which is preliminary data.</text>
</comment>
<feature type="compositionally biased region" description="Basic and acidic residues" evidence="1">
    <location>
        <begin position="205"/>
        <end position="215"/>
    </location>
</feature>
<proteinExistence type="predicted"/>
<accession>A0A1Y1WHG9</accession>
<feature type="region of interest" description="Disordered" evidence="1">
    <location>
        <begin position="189"/>
        <end position="268"/>
    </location>
</feature>
<feature type="compositionally biased region" description="Acidic residues" evidence="1">
    <location>
        <begin position="224"/>
        <end position="245"/>
    </location>
</feature>
<dbReference type="GeneID" id="63803195"/>
<reference evidence="2 3" key="1">
    <citation type="submission" date="2016-07" db="EMBL/GenBank/DDBJ databases">
        <title>Pervasive Adenine N6-methylation of Active Genes in Fungi.</title>
        <authorList>
            <consortium name="DOE Joint Genome Institute"/>
            <person name="Mondo S.J."/>
            <person name="Dannebaum R.O."/>
            <person name="Kuo R.C."/>
            <person name="Labutti K."/>
            <person name="Haridas S."/>
            <person name="Kuo A."/>
            <person name="Salamov A."/>
            <person name="Ahrendt S.R."/>
            <person name="Lipzen A."/>
            <person name="Sullivan W."/>
            <person name="Andreopoulos W.B."/>
            <person name="Clum A."/>
            <person name="Lindquist E."/>
            <person name="Daum C."/>
            <person name="Ramamoorthy G.K."/>
            <person name="Gryganskyi A."/>
            <person name="Culley D."/>
            <person name="Magnuson J.K."/>
            <person name="James T.Y."/>
            <person name="O'Malley M.A."/>
            <person name="Stajich J.E."/>
            <person name="Spatafora J.W."/>
            <person name="Visel A."/>
            <person name="Grigoriev I.V."/>
        </authorList>
    </citation>
    <scope>NUCLEOTIDE SEQUENCE [LARGE SCALE GENOMIC DNA]</scope>
    <source>
        <strain evidence="2 3">ATCC 12442</strain>
    </source>
</reference>
<name>A0A1Y1WHG9_9FUNG</name>
<dbReference type="EMBL" id="MCFD01000002">
    <property type="protein sequence ID" value="ORX73010.1"/>
    <property type="molecule type" value="Genomic_DNA"/>
</dbReference>
<dbReference type="RefSeq" id="XP_040746350.1">
    <property type="nucleotide sequence ID" value="XM_040886547.1"/>
</dbReference>
<dbReference type="OrthoDB" id="5596480at2759"/>
<sequence length="303" mass="33736">MTSQLLTETADADHARDVVETAFRCLCMRADTNIDGLLEISSVALHQRWDFLGPVSSAIQELNDEFFAQVDRALQWQDDGTGRYIRNVLADRLKESSGIPSFLSPSNVAYMRKDPDTIHAIIPFAKVSMDNASEMTYVAILSWEDGRWTYFNTCEFGSGSHELAEFATTVSEADTDYLQRVHALTESLQGDEDGDYWDQFPQPDKPVEKKPKKQADTQAASDQGSEDDYWNMYDSDENDDDEEQEPERASVDLEQTSGGSDLAEANAPLLHESLQDMLAGSAKLARGIGMSKDEFLALAAAMF</sequence>
<gene>
    <name evidence="2" type="ORF">DL89DRAFT_265164</name>
</gene>
<keyword evidence="3" id="KW-1185">Reference proteome</keyword>
<protein>
    <submittedName>
        <fullName evidence="2">Uncharacterized protein</fullName>
    </submittedName>
</protein>